<dbReference type="HOGENOM" id="CLU_1760758_0_0_1"/>
<evidence type="ECO:0000313" key="3">
    <source>
        <dbReference type="Proteomes" id="UP000015101"/>
    </source>
</evidence>
<gene>
    <name evidence="2" type="primary">20197876</name>
    <name evidence="1" type="ORF">HELRODRAFT_158441</name>
</gene>
<dbReference type="CTD" id="20197876"/>
<reference evidence="1 3" key="2">
    <citation type="journal article" date="2013" name="Nature">
        <title>Insights into bilaterian evolution from three spiralian genomes.</title>
        <authorList>
            <person name="Simakov O."/>
            <person name="Marletaz F."/>
            <person name="Cho S.J."/>
            <person name="Edsinger-Gonzales E."/>
            <person name="Havlak P."/>
            <person name="Hellsten U."/>
            <person name="Kuo D.H."/>
            <person name="Larsson T."/>
            <person name="Lv J."/>
            <person name="Arendt D."/>
            <person name="Savage R."/>
            <person name="Osoegawa K."/>
            <person name="de Jong P."/>
            <person name="Grimwood J."/>
            <person name="Chapman J.A."/>
            <person name="Shapiro H."/>
            <person name="Aerts A."/>
            <person name="Otillar R.P."/>
            <person name="Terry A.Y."/>
            <person name="Boore J.L."/>
            <person name="Grigoriev I.V."/>
            <person name="Lindberg D.R."/>
            <person name="Seaver E.C."/>
            <person name="Weisblat D.A."/>
            <person name="Putnam N.H."/>
            <person name="Rokhsar D.S."/>
        </authorList>
    </citation>
    <scope>NUCLEOTIDE SEQUENCE</scope>
</reference>
<dbReference type="GeneID" id="20197876"/>
<dbReference type="KEGG" id="hro:HELRODRAFT_158441"/>
<name>T1EMS6_HELRO</name>
<organism evidence="2 3">
    <name type="scientific">Helobdella robusta</name>
    <name type="common">Californian leech</name>
    <dbReference type="NCBI Taxonomy" id="6412"/>
    <lineage>
        <taxon>Eukaryota</taxon>
        <taxon>Metazoa</taxon>
        <taxon>Spiralia</taxon>
        <taxon>Lophotrochozoa</taxon>
        <taxon>Annelida</taxon>
        <taxon>Clitellata</taxon>
        <taxon>Hirudinea</taxon>
        <taxon>Rhynchobdellida</taxon>
        <taxon>Glossiphoniidae</taxon>
        <taxon>Helobdella</taxon>
    </lineage>
</organism>
<dbReference type="EnsemblMetazoa" id="HelroT158441">
    <property type="protein sequence ID" value="HelroP158441"/>
    <property type="gene ID" value="HelroG158441"/>
</dbReference>
<evidence type="ECO:0000313" key="2">
    <source>
        <dbReference type="EnsemblMetazoa" id="HelroP158441"/>
    </source>
</evidence>
<dbReference type="EMBL" id="AMQM01000037">
    <property type="status" value="NOT_ANNOTATED_CDS"/>
    <property type="molecule type" value="Genomic_DNA"/>
</dbReference>
<dbReference type="RefSeq" id="XP_009008753.1">
    <property type="nucleotide sequence ID" value="XM_009010505.1"/>
</dbReference>
<sequence>MASGPLRQACSEMAYTSPFAASNPSVQARLTLLEKQFILQREQLSRQFEEQCRLLDNEQQAKVQEYLKIILNQQQKDEAMEIKRKMNDDQMSKYKHKRKTEEISRRVQFTSVVVAAVIEVPFMNSDIHRPQNFFNYLIRIFGINKKID</sequence>
<reference evidence="3" key="1">
    <citation type="submission" date="2012-12" db="EMBL/GenBank/DDBJ databases">
        <authorList>
            <person name="Hellsten U."/>
            <person name="Grimwood J."/>
            <person name="Chapman J.A."/>
            <person name="Shapiro H."/>
            <person name="Aerts A."/>
            <person name="Otillar R.P."/>
            <person name="Terry A.Y."/>
            <person name="Boore J.L."/>
            <person name="Simakov O."/>
            <person name="Marletaz F."/>
            <person name="Cho S.-J."/>
            <person name="Edsinger-Gonzales E."/>
            <person name="Havlak P."/>
            <person name="Kuo D.-H."/>
            <person name="Larsson T."/>
            <person name="Lv J."/>
            <person name="Arendt D."/>
            <person name="Savage R."/>
            <person name="Osoegawa K."/>
            <person name="de Jong P."/>
            <person name="Lindberg D.R."/>
            <person name="Seaver E.C."/>
            <person name="Weisblat D.A."/>
            <person name="Putnam N.H."/>
            <person name="Grigoriev I.V."/>
            <person name="Rokhsar D.S."/>
        </authorList>
    </citation>
    <scope>NUCLEOTIDE SEQUENCE</scope>
</reference>
<dbReference type="InParanoid" id="T1EMS6"/>
<dbReference type="Proteomes" id="UP000015101">
    <property type="component" value="Unassembled WGS sequence"/>
</dbReference>
<reference evidence="2" key="3">
    <citation type="submission" date="2015-06" db="UniProtKB">
        <authorList>
            <consortium name="EnsemblMetazoa"/>
        </authorList>
    </citation>
    <scope>IDENTIFICATION</scope>
</reference>
<proteinExistence type="predicted"/>
<keyword evidence="3" id="KW-1185">Reference proteome</keyword>
<accession>T1EMS6</accession>
<dbReference type="EMBL" id="KB095811">
    <property type="protein sequence ID" value="ESO12033.1"/>
    <property type="molecule type" value="Genomic_DNA"/>
</dbReference>
<evidence type="ECO:0000313" key="1">
    <source>
        <dbReference type="EMBL" id="ESO12033.1"/>
    </source>
</evidence>
<protein>
    <submittedName>
        <fullName evidence="1 2">Uncharacterized protein</fullName>
    </submittedName>
</protein>
<dbReference type="AlphaFoldDB" id="T1EMS6"/>